<feature type="domain" description="T6SS Phospholipase effector Tle1-like catalytic" evidence="1">
    <location>
        <begin position="3"/>
        <end position="260"/>
    </location>
</feature>
<dbReference type="AlphaFoldDB" id="A0A916RQD0"/>
<proteinExistence type="predicted"/>
<evidence type="ECO:0000313" key="2">
    <source>
        <dbReference type="EMBL" id="GGA65218.1"/>
    </source>
</evidence>
<dbReference type="InterPro" id="IPR018712">
    <property type="entry name" value="Tle1-like_cat"/>
</dbReference>
<dbReference type="EMBL" id="BMJB01000001">
    <property type="protein sequence ID" value="GGA65218.1"/>
    <property type="molecule type" value="Genomic_DNA"/>
</dbReference>
<sequence>MGKKIVICADGTWNTPHGVSVAANDTNVRKLFLALDDVPGQMRYYDSGVGTNGTPIDHLVGGAMGEGLFQKVQDGYEFLAYVWDPGDEIYLLGFSRGAYTARSLGGMIAAFGVPTKNFDNMTVENIFAAYRQTDAARRAEMKTALGAEYGLCDAKVRMIGVWDTVGALGIPGELFNVLHQQRYGFLDTELHPSVESAYHAVSIDERRASFMPTLWTNPDGSPRANDKQVTQVWFVGVHSDVGGGYAQSQLSDITLGWMMKNAIACGLDFSAEAKAAYLKLDPADALGQAHDEWKLIPWGIPEHRVVPANAVMANTVQLRLSDKTAAYRPENLSLTAAGKLKGYAVVDVLA</sequence>
<gene>
    <name evidence="2" type="ORF">GCM10011507_16010</name>
</gene>
<reference evidence="2" key="2">
    <citation type="submission" date="2020-09" db="EMBL/GenBank/DDBJ databases">
        <authorList>
            <person name="Sun Q."/>
            <person name="Zhou Y."/>
        </authorList>
    </citation>
    <scope>NUCLEOTIDE SEQUENCE</scope>
    <source>
        <strain evidence="2">CGMCC 1.15447</strain>
    </source>
</reference>
<evidence type="ECO:0000259" key="1">
    <source>
        <dbReference type="Pfam" id="PF09994"/>
    </source>
</evidence>
<evidence type="ECO:0000313" key="3">
    <source>
        <dbReference type="Proteomes" id="UP000648801"/>
    </source>
</evidence>
<keyword evidence="3" id="KW-1185">Reference proteome</keyword>
<comment type="caution">
    <text evidence="2">The sequence shown here is derived from an EMBL/GenBank/DDBJ whole genome shotgun (WGS) entry which is preliminary data.</text>
</comment>
<dbReference type="PANTHER" id="PTHR33840:SF1">
    <property type="entry name" value="TLE1 PHOSPHOLIPASE DOMAIN-CONTAINING PROTEIN"/>
    <property type="match status" value="1"/>
</dbReference>
<organism evidence="2 3">
    <name type="scientific">Edaphobacter acidisoli</name>
    <dbReference type="NCBI Taxonomy" id="2040573"/>
    <lineage>
        <taxon>Bacteria</taxon>
        <taxon>Pseudomonadati</taxon>
        <taxon>Acidobacteriota</taxon>
        <taxon>Terriglobia</taxon>
        <taxon>Terriglobales</taxon>
        <taxon>Acidobacteriaceae</taxon>
        <taxon>Edaphobacter</taxon>
    </lineage>
</organism>
<dbReference type="PANTHER" id="PTHR33840">
    <property type="match status" value="1"/>
</dbReference>
<name>A0A916RQD0_9BACT</name>
<dbReference type="Pfam" id="PF09994">
    <property type="entry name" value="T6SS_Tle1-like_cat"/>
    <property type="match status" value="1"/>
</dbReference>
<accession>A0A916RQD0</accession>
<dbReference type="Proteomes" id="UP000648801">
    <property type="component" value="Unassembled WGS sequence"/>
</dbReference>
<protein>
    <recommendedName>
        <fullName evidence="1">T6SS Phospholipase effector Tle1-like catalytic domain-containing protein</fullName>
    </recommendedName>
</protein>
<dbReference type="RefSeq" id="WP_188758767.1">
    <property type="nucleotide sequence ID" value="NZ_BMJB01000001.1"/>
</dbReference>
<reference evidence="2" key="1">
    <citation type="journal article" date="2014" name="Int. J. Syst. Evol. Microbiol.">
        <title>Complete genome sequence of Corynebacterium casei LMG S-19264T (=DSM 44701T), isolated from a smear-ripened cheese.</title>
        <authorList>
            <consortium name="US DOE Joint Genome Institute (JGI-PGF)"/>
            <person name="Walter F."/>
            <person name="Albersmeier A."/>
            <person name="Kalinowski J."/>
            <person name="Ruckert C."/>
        </authorList>
    </citation>
    <scope>NUCLEOTIDE SEQUENCE</scope>
    <source>
        <strain evidence="2">CGMCC 1.15447</strain>
    </source>
</reference>